<dbReference type="SMART" id="SM00382">
    <property type="entry name" value="AAA"/>
    <property type="match status" value="1"/>
</dbReference>
<dbReference type="GO" id="GO:0043190">
    <property type="term" value="C:ATP-binding cassette (ABC) transporter complex"/>
    <property type="evidence" value="ECO:0007669"/>
    <property type="project" value="InterPro"/>
</dbReference>
<dbReference type="AlphaFoldDB" id="A0A4Q7LL70"/>
<dbReference type="GO" id="GO:0016887">
    <property type="term" value="F:ATP hydrolysis activity"/>
    <property type="evidence" value="ECO:0007669"/>
    <property type="project" value="InterPro"/>
</dbReference>
<dbReference type="SUPFAM" id="SSF52540">
    <property type="entry name" value="P-loop containing nucleoside triphosphate hydrolases"/>
    <property type="match status" value="1"/>
</dbReference>
<keyword evidence="4 6" id="KW-0067">ATP-binding</keyword>
<comment type="caution">
    <text evidence="6">The sequence shown here is derived from an EMBL/GenBank/DDBJ whole genome shotgun (WGS) entry which is preliminary data.</text>
</comment>
<evidence type="ECO:0000259" key="5">
    <source>
        <dbReference type="PROSITE" id="PS50893"/>
    </source>
</evidence>
<keyword evidence="2" id="KW-0472">Membrane</keyword>
<dbReference type="Pfam" id="PF00005">
    <property type="entry name" value="ABC_tran"/>
    <property type="match status" value="1"/>
</dbReference>
<dbReference type="InterPro" id="IPR008995">
    <property type="entry name" value="Mo/tungstate-bd_C_term_dom"/>
</dbReference>
<name>A0A4Q7LL70_9BURK</name>
<evidence type="ECO:0000313" key="6">
    <source>
        <dbReference type="EMBL" id="RZS55001.1"/>
    </source>
</evidence>
<dbReference type="InterPro" id="IPR003593">
    <property type="entry name" value="AAA+_ATPase"/>
</dbReference>
<dbReference type="Pfam" id="PF08402">
    <property type="entry name" value="TOBE_2"/>
    <property type="match status" value="1"/>
</dbReference>
<evidence type="ECO:0000256" key="2">
    <source>
        <dbReference type="ARBA" id="ARBA00022475"/>
    </source>
</evidence>
<reference evidence="6 7" key="1">
    <citation type="submission" date="2019-02" db="EMBL/GenBank/DDBJ databases">
        <title>Genomic Encyclopedia of Type Strains, Phase IV (KMG-IV): sequencing the most valuable type-strain genomes for metagenomic binning, comparative biology and taxonomic classification.</title>
        <authorList>
            <person name="Goeker M."/>
        </authorList>
    </citation>
    <scope>NUCLEOTIDE SEQUENCE [LARGE SCALE GENOMIC DNA]</scope>
    <source>
        <strain evidence="6 7">DSM 10617</strain>
    </source>
</reference>
<evidence type="ECO:0000256" key="1">
    <source>
        <dbReference type="ARBA" id="ARBA00022448"/>
    </source>
</evidence>
<dbReference type="InterPro" id="IPR050093">
    <property type="entry name" value="ABC_SmlMolc_Importer"/>
</dbReference>
<dbReference type="EMBL" id="SGWV01000009">
    <property type="protein sequence ID" value="RZS55001.1"/>
    <property type="molecule type" value="Genomic_DNA"/>
</dbReference>
<keyword evidence="3" id="KW-0547">Nucleotide-binding</keyword>
<evidence type="ECO:0000256" key="3">
    <source>
        <dbReference type="ARBA" id="ARBA00022741"/>
    </source>
</evidence>
<evidence type="ECO:0000256" key="4">
    <source>
        <dbReference type="ARBA" id="ARBA00022840"/>
    </source>
</evidence>
<dbReference type="PROSITE" id="PS00211">
    <property type="entry name" value="ABC_TRANSPORTER_1"/>
    <property type="match status" value="1"/>
</dbReference>
<dbReference type="InterPro" id="IPR013611">
    <property type="entry name" value="Transp-assoc_OB_typ2"/>
</dbReference>
<evidence type="ECO:0000313" key="7">
    <source>
        <dbReference type="Proteomes" id="UP000293433"/>
    </source>
</evidence>
<accession>A0A4Q7LL70</accession>
<dbReference type="Gene3D" id="3.40.50.300">
    <property type="entry name" value="P-loop containing nucleotide triphosphate hydrolases"/>
    <property type="match status" value="1"/>
</dbReference>
<keyword evidence="2" id="KW-1003">Cell membrane</keyword>
<organism evidence="6 7">
    <name type="scientific">Sphaerotilus mobilis</name>
    <dbReference type="NCBI Taxonomy" id="47994"/>
    <lineage>
        <taxon>Bacteria</taxon>
        <taxon>Pseudomonadati</taxon>
        <taxon>Pseudomonadota</taxon>
        <taxon>Betaproteobacteria</taxon>
        <taxon>Burkholderiales</taxon>
        <taxon>Sphaerotilaceae</taxon>
        <taxon>Sphaerotilus</taxon>
    </lineage>
</organism>
<dbReference type="Gene3D" id="2.40.50.100">
    <property type="match status" value="1"/>
</dbReference>
<dbReference type="InterPro" id="IPR027417">
    <property type="entry name" value="P-loop_NTPase"/>
</dbReference>
<dbReference type="PROSITE" id="PS50893">
    <property type="entry name" value="ABC_TRANSPORTER_2"/>
    <property type="match status" value="1"/>
</dbReference>
<dbReference type="InterPro" id="IPR017871">
    <property type="entry name" value="ABC_transporter-like_CS"/>
</dbReference>
<dbReference type="InterPro" id="IPR003439">
    <property type="entry name" value="ABC_transporter-like_ATP-bd"/>
</dbReference>
<gene>
    <name evidence="6" type="ORF">EV685_2487</name>
</gene>
<sequence>MVAEHLAMSAPQTGQALTLDDIVHRYGSALAIDHVTLEVQAGELVALLGPSGCGKTTLLRIVAGFIAQTSGKVVVGGRRIDELPPNRRDVGIVFQNYALFPHMSVAENVSYGLAARGTDKAAARRRVVEMLELVQMGHLAQRQTRELSGGQQQRVALARALAIEPRVLLLDEPFSALDKSLRLDMQIEIKRIQRSAGTTTLIVTHDQEEALGMADRVAVLSHGRLEQFDAPETVYDRPATFFVNQFVGSANVLAGRLEAVDGERAWVRLDDGGALWPTRAPLASAALKTGSAVVACVRPENLRLDAASPDDPATLGAHVELGMALGATLVHELRTGSGRPIKLSEPRSPGSQARAVATPVRVRPVAPEAVSVFAAP</sequence>
<dbReference type="SUPFAM" id="SSF50331">
    <property type="entry name" value="MOP-like"/>
    <property type="match status" value="1"/>
</dbReference>
<feature type="domain" description="ABC transporter" evidence="5">
    <location>
        <begin position="17"/>
        <end position="247"/>
    </location>
</feature>
<dbReference type="GO" id="GO:0015697">
    <property type="term" value="P:quaternary ammonium group transport"/>
    <property type="evidence" value="ECO:0007669"/>
    <property type="project" value="UniProtKB-ARBA"/>
</dbReference>
<keyword evidence="1" id="KW-0813">Transport</keyword>
<dbReference type="GO" id="GO:0022857">
    <property type="term" value="F:transmembrane transporter activity"/>
    <property type="evidence" value="ECO:0007669"/>
    <property type="project" value="InterPro"/>
</dbReference>
<dbReference type="FunFam" id="3.40.50.300:FF:000425">
    <property type="entry name" value="Probable ABC transporter, ATP-binding subunit"/>
    <property type="match status" value="1"/>
</dbReference>
<dbReference type="PANTHER" id="PTHR42781:SF4">
    <property type="entry name" value="SPERMIDINE_PUTRESCINE IMPORT ATP-BINDING PROTEIN POTA"/>
    <property type="match status" value="1"/>
</dbReference>
<dbReference type="GO" id="GO:0005524">
    <property type="term" value="F:ATP binding"/>
    <property type="evidence" value="ECO:0007669"/>
    <property type="project" value="UniProtKB-KW"/>
</dbReference>
<keyword evidence="7" id="KW-1185">Reference proteome</keyword>
<proteinExistence type="predicted"/>
<dbReference type="Proteomes" id="UP000293433">
    <property type="component" value="Unassembled WGS sequence"/>
</dbReference>
<protein>
    <submittedName>
        <fullName evidence="6">Putative spermidine/putrescine transport system ATP-binding protein</fullName>
    </submittedName>
</protein>
<dbReference type="PANTHER" id="PTHR42781">
    <property type="entry name" value="SPERMIDINE/PUTRESCINE IMPORT ATP-BINDING PROTEIN POTA"/>
    <property type="match status" value="1"/>
</dbReference>